<dbReference type="RefSeq" id="WP_093918006.1">
    <property type="nucleotide sequence ID" value="NZ_FONW01000001.1"/>
</dbReference>
<evidence type="ECO:0000313" key="4">
    <source>
        <dbReference type="Proteomes" id="UP000198964"/>
    </source>
</evidence>
<evidence type="ECO:0000259" key="2">
    <source>
        <dbReference type="Pfam" id="PF01835"/>
    </source>
</evidence>
<accession>A0A1I2AYF6</accession>
<sequence>MKSQLFAISLSLLSFTAIAQNATISEIAQKLNDYYQFYPQENIHLSTDKEIYKPEEIIWFSIYLTDGTGKPTQSISNECQVSLYSSSGMRVTGDVFQLKEGFTNGDLLIPKGLEQGKYVLVANTGPQTQANEAFYKLIYLNPKDEEAIRVRQKGMLPLLEPGKLNFCSFSIENMNGEPLKKDKLEYQLYAQEELIQKDKVKTDEAGLLKLAINLPNRSYDGPLKLSLSEKRGRIDYSCLLPVQTEEVQLNFLPEGGKAIAGVSQPSGFTTHNKLQQPVSVDGEIMGSKGQKFGDLKSIIPGFSMTSLKLDTTQDYTLHLTSKLGNGQTFKLPQANHGLLMSISRTSTDFIHTNITPAEEKEQTLFVVANKGAEIIWVSEMQVSGPTRVKIPKADFPGGLSLISIFDQQGQALSSRLIYIEKMNKSTIFIKAPQQVKSGDVFKLTIKNPKTASTELTPINLSISAADERLDWPGQWTQLEALNAELEYPIQRLQNEENSLLSEATINYLLIANQAKNFSWQNVLHFDRQQEQNRFQQTGLFGQVLDKNNQPVPNAKVSFINSQNMQILNTSTDQNGTFFQQAIAPNDKDNFVIKAIGSDGNSDLNVIFEKSMAEEISNHVQRVAQQVNGNEEAQFSQSFFRQNTQLFSKLKQQKQTQREEPYLKFLETATSLMDVIKMIKPYRLEGDRIIFPGGTNSLNAQDGALIVIDGQKVGTSSSILQAINPNDVASVNVSTSPVDIQRHTGLNSVGVIEIETKRGDLDQETATPSEPEEQLYQNGQRIPRDFWQRKAKFPETQPTTLFWSPGVQLSQLGHAEFEVATNHVIGKFLIRAELVNADGNLIRIEKPIEIIP</sequence>
<dbReference type="Proteomes" id="UP000198964">
    <property type="component" value="Unassembled WGS sequence"/>
</dbReference>
<dbReference type="STRING" id="655355.SAMN05216283_101255"/>
<dbReference type="GO" id="GO:0004866">
    <property type="term" value="F:endopeptidase inhibitor activity"/>
    <property type="evidence" value="ECO:0007669"/>
    <property type="project" value="InterPro"/>
</dbReference>
<name>A0A1I2AYF6_9BACT</name>
<evidence type="ECO:0000256" key="1">
    <source>
        <dbReference type="SAM" id="SignalP"/>
    </source>
</evidence>
<dbReference type="Gene3D" id="2.60.40.1120">
    <property type="entry name" value="Carboxypeptidase-like, regulatory domain"/>
    <property type="match status" value="1"/>
</dbReference>
<evidence type="ECO:0000313" key="3">
    <source>
        <dbReference type="EMBL" id="SFE48678.1"/>
    </source>
</evidence>
<proteinExistence type="predicted"/>
<dbReference type="SUPFAM" id="SSF49464">
    <property type="entry name" value="Carboxypeptidase regulatory domain-like"/>
    <property type="match status" value="1"/>
</dbReference>
<keyword evidence="4" id="KW-1185">Reference proteome</keyword>
<dbReference type="InterPro" id="IPR008969">
    <property type="entry name" value="CarboxyPept-like_regulatory"/>
</dbReference>
<dbReference type="EMBL" id="FONW01000001">
    <property type="protein sequence ID" value="SFE48678.1"/>
    <property type="molecule type" value="Genomic_DNA"/>
</dbReference>
<keyword evidence="1" id="KW-0732">Signal</keyword>
<feature type="signal peptide" evidence="1">
    <location>
        <begin position="1"/>
        <end position="19"/>
    </location>
</feature>
<dbReference type="Gene3D" id="2.60.40.1930">
    <property type="match status" value="1"/>
</dbReference>
<reference evidence="3 4" key="1">
    <citation type="submission" date="2016-10" db="EMBL/GenBank/DDBJ databases">
        <authorList>
            <person name="de Groot N.N."/>
        </authorList>
    </citation>
    <scope>NUCLEOTIDE SEQUENCE [LARGE SCALE GENOMIC DNA]</scope>
    <source>
        <strain evidence="3 4">CGMCC 1.9156</strain>
    </source>
</reference>
<feature type="domain" description="Macroglobulin" evidence="2">
    <location>
        <begin position="43"/>
        <end position="130"/>
    </location>
</feature>
<gene>
    <name evidence="3" type="ORF">SAMN05216283_101255</name>
</gene>
<dbReference type="AlphaFoldDB" id="A0A1I2AYF6"/>
<protein>
    <submittedName>
        <fullName evidence="3">MG2 domain-containing protein</fullName>
    </submittedName>
</protein>
<dbReference type="InterPro" id="IPR002890">
    <property type="entry name" value="MG2"/>
</dbReference>
<feature type="chain" id="PRO_5011560649" evidence="1">
    <location>
        <begin position="20"/>
        <end position="851"/>
    </location>
</feature>
<dbReference type="Pfam" id="PF01835">
    <property type="entry name" value="MG2"/>
    <property type="match status" value="1"/>
</dbReference>
<organism evidence="3 4">
    <name type="scientific">Sunxiuqinia elliptica</name>
    <dbReference type="NCBI Taxonomy" id="655355"/>
    <lineage>
        <taxon>Bacteria</taxon>
        <taxon>Pseudomonadati</taxon>
        <taxon>Bacteroidota</taxon>
        <taxon>Bacteroidia</taxon>
        <taxon>Marinilabiliales</taxon>
        <taxon>Prolixibacteraceae</taxon>
        <taxon>Sunxiuqinia</taxon>
    </lineage>
</organism>